<accession>I4YM35</accession>
<gene>
    <name evidence="4" type="ORF">MicloDRAFT_00057470</name>
</gene>
<dbReference type="PANTHER" id="PTHR47690:SF1">
    <property type="entry name" value="GLUCOKINASE"/>
    <property type="match status" value="1"/>
</dbReference>
<dbReference type="Pfam" id="PF02685">
    <property type="entry name" value="Glucokinase"/>
    <property type="match status" value="1"/>
</dbReference>
<keyword evidence="1" id="KW-0808">Transferase</keyword>
<organism evidence="4 5">
    <name type="scientific">Microvirga lotononidis</name>
    <dbReference type="NCBI Taxonomy" id="864069"/>
    <lineage>
        <taxon>Bacteria</taxon>
        <taxon>Pseudomonadati</taxon>
        <taxon>Pseudomonadota</taxon>
        <taxon>Alphaproteobacteria</taxon>
        <taxon>Hyphomicrobiales</taxon>
        <taxon>Methylobacteriaceae</taxon>
        <taxon>Microvirga</taxon>
    </lineage>
</organism>
<protein>
    <submittedName>
        <fullName evidence="4">Glucokinase</fullName>
    </submittedName>
</protein>
<dbReference type="Gene3D" id="3.40.367.20">
    <property type="match status" value="1"/>
</dbReference>
<evidence type="ECO:0000256" key="3">
    <source>
        <dbReference type="RuleBase" id="RU004046"/>
    </source>
</evidence>
<dbReference type="InterPro" id="IPR043129">
    <property type="entry name" value="ATPase_NBD"/>
</dbReference>
<dbReference type="InterPro" id="IPR003836">
    <property type="entry name" value="Glucokinase"/>
</dbReference>
<dbReference type="STRING" id="864069.MicloDRAFT_00057470"/>
<dbReference type="PANTHER" id="PTHR47690">
    <property type="entry name" value="GLUCOKINASE"/>
    <property type="match status" value="1"/>
</dbReference>
<dbReference type="GO" id="GO:0006096">
    <property type="term" value="P:glycolytic process"/>
    <property type="evidence" value="ECO:0007669"/>
    <property type="project" value="InterPro"/>
</dbReference>
<dbReference type="AlphaFoldDB" id="I4YM35"/>
<dbReference type="GO" id="GO:0005829">
    <property type="term" value="C:cytosol"/>
    <property type="evidence" value="ECO:0007669"/>
    <property type="project" value="TreeGrafter"/>
</dbReference>
<comment type="similarity">
    <text evidence="3">Belongs to the bacterial glucokinase family.</text>
</comment>
<dbReference type="Proteomes" id="UP000003947">
    <property type="component" value="Unassembled WGS sequence"/>
</dbReference>
<dbReference type="eggNOG" id="COG0837">
    <property type="taxonomic scope" value="Bacteria"/>
</dbReference>
<dbReference type="CDD" id="cd24008">
    <property type="entry name" value="ASKHA_NBD_GLK"/>
    <property type="match status" value="1"/>
</dbReference>
<keyword evidence="5" id="KW-1185">Reference proteome</keyword>
<dbReference type="GO" id="GO:0004340">
    <property type="term" value="F:glucokinase activity"/>
    <property type="evidence" value="ECO:0007669"/>
    <property type="project" value="InterPro"/>
</dbReference>
<dbReference type="InterPro" id="IPR050201">
    <property type="entry name" value="Bacterial_glucokinase"/>
</dbReference>
<dbReference type="GO" id="GO:0005524">
    <property type="term" value="F:ATP binding"/>
    <property type="evidence" value="ECO:0007669"/>
    <property type="project" value="InterPro"/>
</dbReference>
<keyword evidence="2 4" id="KW-0418">Kinase</keyword>
<dbReference type="HOGENOM" id="CLU_042582_1_0_5"/>
<dbReference type="Gene3D" id="3.30.420.40">
    <property type="match status" value="1"/>
</dbReference>
<evidence type="ECO:0000313" key="5">
    <source>
        <dbReference type="Proteomes" id="UP000003947"/>
    </source>
</evidence>
<dbReference type="PATRIC" id="fig|864069.3.peg.6169"/>
<dbReference type="GO" id="GO:0005536">
    <property type="term" value="F:D-glucose binding"/>
    <property type="evidence" value="ECO:0007669"/>
    <property type="project" value="InterPro"/>
</dbReference>
<evidence type="ECO:0000256" key="2">
    <source>
        <dbReference type="ARBA" id="ARBA00022777"/>
    </source>
</evidence>
<reference evidence="4 5" key="1">
    <citation type="submission" date="2012-02" db="EMBL/GenBank/DDBJ databases">
        <title>Improved High-Quality Draft sequence of Microvirga sp. WSM3557.</title>
        <authorList>
            <consortium name="US DOE Joint Genome Institute"/>
            <person name="Lucas S."/>
            <person name="Han J."/>
            <person name="Lapidus A."/>
            <person name="Cheng J.-F."/>
            <person name="Goodwin L."/>
            <person name="Pitluck S."/>
            <person name="Peters L."/>
            <person name="Zhang X."/>
            <person name="Detter J.C."/>
            <person name="Han C."/>
            <person name="Tapia R."/>
            <person name="Land M."/>
            <person name="Hauser L."/>
            <person name="Kyrpides N."/>
            <person name="Ivanova N."/>
            <person name="Pagani I."/>
            <person name="Brau L."/>
            <person name="Yates R."/>
            <person name="O'Hara G."/>
            <person name="Rui T."/>
            <person name="Howieson J."/>
            <person name="Reeve W."/>
            <person name="Woyke T."/>
        </authorList>
    </citation>
    <scope>NUCLEOTIDE SEQUENCE [LARGE SCALE GENOMIC DNA]</scope>
    <source>
        <strain evidence="4 5">WSM3557</strain>
    </source>
</reference>
<dbReference type="EMBL" id="JH660647">
    <property type="protein sequence ID" value="EIM25027.1"/>
    <property type="molecule type" value="Genomic_DNA"/>
</dbReference>
<proteinExistence type="inferred from homology"/>
<dbReference type="SUPFAM" id="SSF53067">
    <property type="entry name" value="Actin-like ATPase domain"/>
    <property type="match status" value="1"/>
</dbReference>
<dbReference type="OrthoDB" id="9800595at2"/>
<sequence length="332" mass="34783">MFAFPVLLGDIGGTNARFAVLPAPGAAVKLLPRTLTAQTPDPVGAIRIALEAYDGPAPRSAIIAVATRVDAPAIRLTNAHWVIDAEAIGKALDLERVTLVNDYTPVAASVAVLDEAKGDLAPIGTFAPPKHGARVVLGPGTGLGAGALVPVEDRLAILATEAGHIEFGPTNDEETAIWPHLERVGGRISGEVVLSGPGLFRIAKALAAHRCVDCPFTIPNDVLAAAREGNALAVDALRHFSRFLGRFAGDLALTFESSGGVFIAGGIAPRMIDILQSGDFRDAFDRKAPHDAWARKVPVYAIVNPEPALEGLAAIVSNPQRFIFQSQGWQAT</sequence>
<evidence type="ECO:0000313" key="4">
    <source>
        <dbReference type="EMBL" id="EIM25027.1"/>
    </source>
</evidence>
<evidence type="ECO:0000256" key="1">
    <source>
        <dbReference type="ARBA" id="ARBA00022679"/>
    </source>
</evidence>
<name>I4YM35_9HYPH</name>